<protein>
    <submittedName>
        <fullName evidence="2">HDC00395</fullName>
    </submittedName>
</protein>
<proteinExistence type="predicted"/>
<dbReference type="EMBL" id="BK003288">
    <property type="protein sequence ID" value="DAA03487.1"/>
    <property type="molecule type" value="Genomic_DNA"/>
</dbReference>
<name>Q6IHX8_DROME</name>
<organism evidence="2">
    <name type="scientific">Drosophila melanogaster</name>
    <name type="common">Fruit fly</name>
    <dbReference type="NCBI Taxonomy" id="7227"/>
    <lineage>
        <taxon>Eukaryota</taxon>
        <taxon>Metazoa</taxon>
        <taxon>Ecdysozoa</taxon>
        <taxon>Arthropoda</taxon>
        <taxon>Hexapoda</taxon>
        <taxon>Insecta</taxon>
        <taxon>Pterygota</taxon>
        <taxon>Neoptera</taxon>
        <taxon>Endopterygota</taxon>
        <taxon>Diptera</taxon>
        <taxon>Brachycera</taxon>
        <taxon>Muscomorpha</taxon>
        <taxon>Ephydroidea</taxon>
        <taxon>Drosophilidae</taxon>
        <taxon>Drosophila</taxon>
        <taxon>Sophophora</taxon>
    </lineage>
</organism>
<gene>
    <name evidence="2" type="ORF">HDC00395</name>
</gene>
<evidence type="ECO:0000313" key="2">
    <source>
        <dbReference type="EMBL" id="DAA03487.1"/>
    </source>
</evidence>
<feature type="region of interest" description="Disordered" evidence="1">
    <location>
        <begin position="1"/>
        <end position="72"/>
    </location>
</feature>
<evidence type="ECO:0000256" key="1">
    <source>
        <dbReference type="SAM" id="MobiDB-lite"/>
    </source>
</evidence>
<feature type="compositionally biased region" description="Polar residues" evidence="1">
    <location>
        <begin position="1"/>
        <end position="16"/>
    </location>
</feature>
<dbReference type="AlphaFoldDB" id="Q6IHX8"/>
<feature type="compositionally biased region" description="Polar residues" evidence="1">
    <location>
        <begin position="62"/>
        <end position="72"/>
    </location>
</feature>
<accession>Q6IHX8</accession>
<sequence length="72" mass="7771">MDPASSIQHQHPPSNIDTDESGGPATSNVVARGCIQVWGSESESETRTKSRASIIWPPRWSPQMQHATTTAA</sequence>
<reference evidence="2" key="1">
    <citation type="journal article" date="2003" name="Genome Biol.">
        <title>An integrated gene annotation and transcriptional profiling approach towards the full gene content of the Drosophila genome.</title>
        <authorList>
            <person name="Hild M."/>
            <person name="Beckmann B."/>
            <person name="Haas S.A."/>
            <person name="Koch B."/>
            <person name="Solovyev V."/>
            <person name="Busold C."/>
            <person name="Fellenberg K."/>
            <person name="Boutros M."/>
            <person name="Vingron M."/>
            <person name="Sauer F."/>
            <person name="Hoheisel J.D."/>
            <person name="Paro R."/>
        </authorList>
    </citation>
    <scope>NUCLEOTIDE SEQUENCE</scope>
</reference>